<name>A0ABQ9QK54_9PEZI</name>
<feature type="region of interest" description="Disordered" evidence="1">
    <location>
        <begin position="44"/>
        <end position="109"/>
    </location>
</feature>
<protein>
    <submittedName>
        <fullName evidence="2">Uncharacterized protein</fullName>
    </submittedName>
</protein>
<evidence type="ECO:0000313" key="3">
    <source>
        <dbReference type="Proteomes" id="UP001227543"/>
    </source>
</evidence>
<feature type="compositionally biased region" description="Polar residues" evidence="1">
    <location>
        <begin position="60"/>
        <end position="85"/>
    </location>
</feature>
<reference evidence="2 3" key="1">
    <citation type="submission" date="2016-10" db="EMBL/GenBank/DDBJ databases">
        <title>The genome sequence of Colletotrichum fioriniae PJ7.</title>
        <authorList>
            <person name="Baroncelli R."/>
        </authorList>
    </citation>
    <scope>NUCLEOTIDE SEQUENCE [LARGE SCALE GENOMIC DNA]</scope>
    <source>
        <strain evidence="2 3">Tom-12</strain>
    </source>
</reference>
<proteinExistence type="predicted"/>
<comment type="caution">
    <text evidence="2">The sequence shown here is derived from an EMBL/GenBank/DDBJ whole genome shotgun (WGS) entry which is preliminary data.</text>
</comment>
<dbReference type="RefSeq" id="XP_060373555.1">
    <property type="nucleotide sequence ID" value="XM_060531849.1"/>
</dbReference>
<evidence type="ECO:0000313" key="2">
    <source>
        <dbReference type="EMBL" id="KAK1474584.1"/>
    </source>
</evidence>
<dbReference type="GeneID" id="85416087"/>
<keyword evidence="3" id="KW-1185">Reference proteome</keyword>
<sequence length="141" mass="15174">MVGRNGRRRPSSTAEVLNFDGDVEVSGERAKWANICCSYQSSQRFFPSSSLPTSPKAALHSNQTNPPNKSTKQIHQTNPPNKPINTQTTTSTRTYSPSIQSAISGPKMPVDKSAPLGLGALGQLDAVAIVANVGTPKKWRR</sequence>
<evidence type="ECO:0000256" key="1">
    <source>
        <dbReference type="SAM" id="MobiDB-lite"/>
    </source>
</evidence>
<dbReference type="EMBL" id="MLFU01000182">
    <property type="protein sequence ID" value="KAK1474584.1"/>
    <property type="molecule type" value="Genomic_DNA"/>
</dbReference>
<gene>
    <name evidence="2" type="ORF">CTAM01_15855</name>
</gene>
<accession>A0ABQ9QK54</accession>
<dbReference type="Proteomes" id="UP001227543">
    <property type="component" value="Unassembled WGS sequence"/>
</dbReference>
<organism evidence="2 3">
    <name type="scientific">Colletotrichum tamarilloi</name>
    <dbReference type="NCBI Taxonomy" id="1209934"/>
    <lineage>
        <taxon>Eukaryota</taxon>
        <taxon>Fungi</taxon>
        <taxon>Dikarya</taxon>
        <taxon>Ascomycota</taxon>
        <taxon>Pezizomycotina</taxon>
        <taxon>Sordariomycetes</taxon>
        <taxon>Hypocreomycetidae</taxon>
        <taxon>Glomerellales</taxon>
        <taxon>Glomerellaceae</taxon>
        <taxon>Colletotrichum</taxon>
        <taxon>Colletotrichum acutatum species complex</taxon>
    </lineage>
</organism>
<feature type="compositionally biased region" description="Polar residues" evidence="1">
    <location>
        <begin position="44"/>
        <end position="53"/>
    </location>
</feature>